<dbReference type="RefSeq" id="WP_144707299.1">
    <property type="nucleotide sequence ID" value="NZ_VNJJ01000028.1"/>
</dbReference>
<gene>
    <name evidence="1" type="ORF">FPZ45_24555</name>
</gene>
<reference evidence="1 2" key="1">
    <citation type="submission" date="2019-07" db="EMBL/GenBank/DDBJ databases">
        <authorList>
            <person name="Kim J."/>
        </authorList>
    </citation>
    <scope>NUCLEOTIDE SEQUENCE [LARGE SCALE GENOMIC DNA]</scope>
    <source>
        <strain evidence="1 2">G13</strain>
    </source>
</reference>
<dbReference type="Proteomes" id="UP000316330">
    <property type="component" value="Unassembled WGS sequence"/>
</dbReference>
<evidence type="ECO:0000313" key="1">
    <source>
        <dbReference type="EMBL" id="TVX94886.1"/>
    </source>
</evidence>
<dbReference type="OrthoDB" id="2662979at2"/>
<comment type="caution">
    <text evidence="1">The sequence shown here is derived from an EMBL/GenBank/DDBJ whole genome shotgun (WGS) entry which is preliminary data.</text>
</comment>
<protein>
    <submittedName>
        <fullName evidence="1">Uncharacterized protein</fullName>
    </submittedName>
</protein>
<dbReference type="AlphaFoldDB" id="A0A559J4Z9"/>
<keyword evidence="2" id="KW-1185">Reference proteome</keyword>
<dbReference type="EMBL" id="VNJJ01000028">
    <property type="protein sequence ID" value="TVX94886.1"/>
    <property type="molecule type" value="Genomic_DNA"/>
</dbReference>
<name>A0A559J4Z9_9BACL</name>
<accession>A0A559J4Z9</accession>
<proteinExistence type="predicted"/>
<organism evidence="1 2">
    <name type="scientific">Cohnella terricola</name>
    <dbReference type="NCBI Taxonomy" id="1289167"/>
    <lineage>
        <taxon>Bacteria</taxon>
        <taxon>Bacillati</taxon>
        <taxon>Bacillota</taxon>
        <taxon>Bacilli</taxon>
        <taxon>Bacillales</taxon>
        <taxon>Paenibacillaceae</taxon>
        <taxon>Cohnella</taxon>
    </lineage>
</organism>
<sequence>MQKLMDIGDVFESKENGTIIVGINPVLTSLNNIGDFIVIRTHGGKELELEVVSVQVSNSPTDKKMVGICIGKSIKSSDITLGSEVYTFHTIADVKIPGIKTEFNSH</sequence>
<evidence type="ECO:0000313" key="2">
    <source>
        <dbReference type="Proteomes" id="UP000316330"/>
    </source>
</evidence>